<dbReference type="AlphaFoldDB" id="A0A7J9G695"/>
<keyword evidence="2" id="KW-1185">Reference proteome</keyword>
<gene>
    <name evidence="1" type="ORF">Gohar_017329</name>
</gene>
<reference evidence="1 2" key="1">
    <citation type="journal article" date="2019" name="Genome Biol. Evol.">
        <title>Insights into the evolution of the New World diploid cottons (Gossypium, subgenus Houzingenia) based on genome sequencing.</title>
        <authorList>
            <person name="Grover C.E."/>
            <person name="Arick M.A. 2nd"/>
            <person name="Thrash A."/>
            <person name="Conover J.L."/>
            <person name="Sanders W.S."/>
            <person name="Peterson D.G."/>
            <person name="Frelichowski J.E."/>
            <person name="Scheffler J.A."/>
            <person name="Scheffler B.E."/>
            <person name="Wendel J.F."/>
        </authorList>
    </citation>
    <scope>NUCLEOTIDE SEQUENCE [LARGE SCALE GENOMIC DNA]</scope>
    <source>
        <strain evidence="1">0</strain>
        <tissue evidence="1">Leaf</tissue>
    </source>
</reference>
<proteinExistence type="predicted"/>
<organism evidence="1 2">
    <name type="scientific">Gossypium harknessii</name>
    <dbReference type="NCBI Taxonomy" id="34285"/>
    <lineage>
        <taxon>Eukaryota</taxon>
        <taxon>Viridiplantae</taxon>
        <taxon>Streptophyta</taxon>
        <taxon>Embryophyta</taxon>
        <taxon>Tracheophyta</taxon>
        <taxon>Spermatophyta</taxon>
        <taxon>Magnoliopsida</taxon>
        <taxon>eudicotyledons</taxon>
        <taxon>Gunneridae</taxon>
        <taxon>Pentapetalae</taxon>
        <taxon>rosids</taxon>
        <taxon>malvids</taxon>
        <taxon>Malvales</taxon>
        <taxon>Malvaceae</taxon>
        <taxon>Malvoideae</taxon>
        <taxon>Gossypium</taxon>
    </lineage>
</organism>
<name>A0A7J9G695_9ROSI</name>
<accession>A0A7J9G695</accession>
<feature type="non-terminal residue" evidence="1">
    <location>
        <position position="1"/>
    </location>
</feature>
<sequence>MKTLKTQIGYVITLTSGKEIRSATPLIEINSNNQLPIPPTGESIAELENIPKEQAHHETKTMKPSMEPIKLKFPPIPILRRLHKIAHLRGLSWKSRHQGVDVATTTPKVATPTTVPTNEEVKLPEDDITTPKSCCGNTEAVTPQNLGLEVLGLEQGNCEEFVYKSVSALVVKGLERSCKSLSGFKLCKEKFELVLDGIVEKIKEFKLGRVVADWGSLCMQISARSLFCVIFGNLRAFLGYYCCASFEFW</sequence>
<evidence type="ECO:0000313" key="1">
    <source>
        <dbReference type="EMBL" id="MBA0792868.1"/>
    </source>
</evidence>
<dbReference type="OrthoDB" id="10638421at2759"/>
<dbReference type="Proteomes" id="UP000593560">
    <property type="component" value="Unassembled WGS sequence"/>
</dbReference>
<dbReference type="EMBL" id="JABFAD010000002">
    <property type="protein sequence ID" value="MBA0792868.1"/>
    <property type="molecule type" value="Genomic_DNA"/>
</dbReference>
<comment type="caution">
    <text evidence="1">The sequence shown here is derived from an EMBL/GenBank/DDBJ whole genome shotgun (WGS) entry which is preliminary data.</text>
</comment>
<protein>
    <submittedName>
        <fullName evidence="1">Uncharacterized protein</fullName>
    </submittedName>
</protein>
<evidence type="ECO:0000313" key="2">
    <source>
        <dbReference type="Proteomes" id="UP000593560"/>
    </source>
</evidence>